<dbReference type="InterPro" id="IPR011008">
    <property type="entry name" value="Dimeric_a/b-barrel"/>
</dbReference>
<organism evidence="2 3">
    <name type="scientific">Rhodococcus ruber</name>
    <dbReference type="NCBI Taxonomy" id="1830"/>
    <lineage>
        <taxon>Bacteria</taxon>
        <taxon>Bacillati</taxon>
        <taxon>Actinomycetota</taxon>
        <taxon>Actinomycetes</taxon>
        <taxon>Mycobacteriales</taxon>
        <taxon>Nocardiaceae</taxon>
        <taxon>Rhodococcus</taxon>
    </lineage>
</organism>
<gene>
    <name evidence="2" type="ORF">O4220_24860</name>
</gene>
<dbReference type="InterPro" id="IPR009799">
    <property type="entry name" value="EthD_dom"/>
</dbReference>
<feature type="domain" description="EthD" evidence="1">
    <location>
        <begin position="12"/>
        <end position="110"/>
    </location>
</feature>
<evidence type="ECO:0000259" key="1">
    <source>
        <dbReference type="Pfam" id="PF07110"/>
    </source>
</evidence>
<dbReference type="EMBL" id="JAPWIJ010000014">
    <property type="protein sequence ID" value="MCZ4521763.1"/>
    <property type="molecule type" value="Genomic_DNA"/>
</dbReference>
<protein>
    <submittedName>
        <fullName evidence="2">EthD domain-containing protein</fullName>
    </submittedName>
</protein>
<evidence type="ECO:0000313" key="2">
    <source>
        <dbReference type="EMBL" id="MCZ4521763.1"/>
    </source>
</evidence>
<dbReference type="NCBIfam" id="TIGR02118">
    <property type="entry name" value="EthD family reductase"/>
    <property type="match status" value="1"/>
</dbReference>
<evidence type="ECO:0000313" key="3">
    <source>
        <dbReference type="Proteomes" id="UP001081071"/>
    </source>
</evidence>
<dbReference type="Proteomes" id="UP001081071">
    <property type="component" value="Unassembled WGS sequence"/>
</dbReference>
<keyword evidence="3" id="KW-1185">Reference proteome</keyword>
<accession>A0ABT4MLS6</accession>
<dbReference type="Gene3D" id="3.30.70.100">
    <property type="match status" value="1"/>
</dbReference>
<comment type="caution">
    <text evidence="2">The sequence shown here is derived from an EMBL/GenBank/DDBJ whole genome shotgun (WGS) entry which is preliminary data.</text>
</comment>
<name>A0ABT4MLS6_9NOCA</name>
<reference evidence="2" key="1">
    <citation type="submission" date="2022-12" db="EMBL/GenBank/DDBJ databases">
        <authorList>
            <person name="Krivoruchko A.V."/>
            <person name="Elkin A."/>
        </authorList>
    </citation>
    <scope>NUCLEOTIDE SEQUENCE</scope>
    <source>
        <strain evidence="2">IEGM 1391</strain>
    </source>
</reference>
<dbReference type="SUPFAM" id="SSF54909">
    <property type="entry name" value="Dimeric alpha+beta barrel"/>
    <property type="match status" value="1"/>
</dbReference>
<dbReference type="Pfam" id="PF07110">
    <property type="entry name" value="EthD"/>
    <property type="match status" value="1"/>
</dbReference>
<dbReference type="RefSeq" id="WP_269608226.1">
    <property type="nucleotide sequence ID" value="NZ_JAPWIJ010000014.1"/>
</dbReference>
<sequence length="130" mass="14921">MFKFINALHRLEGKTREEFLDHWQNVHAPLVKSLAKEIRMKKYIQIHPGHPAIVDAIVGPRGFNSIDGVEYDGFVECWWDSEEEFFAGMNSEEGKAAWATIAEDEPNFSDYKKGYVFVGDEVPIFDHTGE</sequence>
<proteinExistence type="predicted"/>